<accession>A0A8J2JD97</accession>
<feature type="region of interest" description="Disordered" evidence="1">
    <location>
        <begin position="189"/>
        <end position="340"/>
    </location>
</feature>
<organism evidence="2 3">
    <name type="scientific">Allacma fusca</name>
    <dbReference type="NCBI Taxonomy" id="39272"/>
    <lineage>
        <taxon>Eukaryota</taxon>
        <taxon>Metazoa</taxon>
        <taxon>Ecdysozoa</taxon>
        <taxon>Arthropoda</taxon>
        <taxon>Hexapoda</taxon>
        <taxon>Collembola</taxon>
        <taxon>Symphypleona</taxon>
        <taxon>Sminthuridae</taxon>
        <taxon>Allacma</taxon>
    </lineage>
</organism>
<reference evidence="2" key="1">
    <citation type="submission" date="2021-06" db="EMBL/GenBank/DDBJ databases">
        <authorList>
            <person name="Hodson N. C."/>
            <person name="Mongue J. A."/>
            <person name="Jaron S. K."/>
        </authorList>
    </citation>
    <scope>NUCLEOTIDE SEQUENCE</scope>
</reference>
<evidence type="ECO:0000313" key="3">
    <source>
        <dbReference type="Proteomes" id="UP000708208"/>
    </source>
</evidence>
<feature type="compositionally biased region" description="Polar residues" evidence="1">
    <location>
        <begin position="235"/>
        <end position="245"/>
    </location>
</feature>
<dbReference type="Proteomes" id="UP000708208">
    <property type="component" value="Unassembled WGS sequence"/>
</dbReference>
<comment type="caution">
    <text evidence="2">The sequence shown here is derived from an EMBL/GenBank/DDBJ whole genome shotgun (WGS) entry which is preliminary data.</text>
</comment>
<feature type="region of interest" description="Disordered" evidence="1">
    <location>
        <begin position="1"/>
        <end position="28"/>
    </location>
</feature>
<feature type="compositionally biased region" description="Basic and acidic residues" evidence="1">
    <location>
        <begin position="321"/>
        <end position="333"/>
    </location>
</feature>
<feature type="compositionally biased region" description="Basic and acidic residues" evidence="1">
    <location>
        <begin position="1"/>
        <end position="11"/>
    </location>
</feature>
<feature type="compositionally biased region" description="Basic and acidic residues" evidence="1">
    <location>
        <begin position="265"/>
        <end position="282"/>
    </location>
</feature>
<sequence length="405" mass="44529">GEGDVDRKSSKDQSNGGGNAKVERRESARLSCGASKFLRSLRSGTHSSKENRDSVNVIALKELDSENIDLEVKGQDKNPVFRLPERSQSFQEKRLLVVTSKSSESSTSNGNLKIKHSRAQSFVCNSQGHHNSVTSNPNAKLNVNLTEKLTDPNKHYSSIKDKRHALHGKPIHSQPCETIYENLEVIREQKSHGGSSSSSSPSNKNMNISNTRARSNQVTGSLLSMKETQKKSEGVSRSSSNNGLHCNSDAGVGGDHCSSSSSNIYDKDCDRRSSRNSTKDSGYETNHSDYMNYDITSSGSSESVSPKEYHKITKKSGSHCDVSHQDAVDRNPSEPHANSNSQIYSTIITDRDHHGRGMDSRLNIAESRKLRRSISEVPSDRITVSKLQSKTIDNTRTIYSSISNG</sequence>
<name>A0A8J2JD97_9HEXA</name>
<dbReference type="AlphaFoldDB" id="A0A8J2JD97"/>
<proteinExistence type="predicted"/>
<keyword evidence="3" id="KW-1185">Reference proteome</keyword>
<feature type="compositionally biased region" description="Polar residues" evidence="1">
    <location>
        <begin position="211"/>
        <end position="222"/>
    </location>
</feature>
<feature type="compositionally biased region" description="Low complexity" evidence="1">
    <location>
        <begin position="195"/>
        <end position="210"/>
    </location>
</feature>
<feature type="non-terminal residue" evidence="2">
    <location>
        <position position="1"/>
    </location>
</feature>
<protein>
    <submittedName>
        <fullName evidence="2">Uncharacterized protein</fullName>
    </submittedName>
</protein>
<evidence type="ECO:0000313" key="2">
    <source>
        <dbReference type="EMBL" id="CAG7717461.1"/>
    </source>
</evidence>
<dbReference type="EMBL" id="CAJVCH010046109">
    <property type="protein sequence ID" value="CAG7717461.1"/>
    <property type="molecule type" value="Genomic_DNA"/>
</dbReference>
<evidence type="ECO:0000256" key="1">
    <source>
        <dbReference type="SAM" id="MobiDB-lite"/>
    </source>
</evidence>
<gene>
    <name evidence="2" type="ORF">AFUS01_LOCUS6919</name>
</gene>